<dbReference type="PANTHER" id="PTHR30547">
    <property type="entry name" value="UNCHARACTERIZED PROTEIN YHCG-RELATED"/>
    <property type="match status" value="1"/>
</dbReference>
<accession>A0A6I4NJV5</accession>
<dbReference type="InterPro" id="IPR009362">
    <property type="entry name" value="YhcG_C"/>
</dbReference>
<dbReference type="Gene3D" id="3.40.1350.10">
    <property type="match status" value="1"/>
</dbReference>
<keyword evidence="4" id="KW-1185">Reference proteome</keyword>
<protein>
    <submittedName>
        <fullName evidence="3">DUF1016 family protein</fullName>
    </submittedName>
</protein>
<dbReference type="InterPro" id="IPR053148">
    <property type="entry name" value="PD-DEXK-like_domain"/>
</dbReference>
<evidence type="ECO:0000313" key="4">
    <source>
        <dbReference type="Proteomes" id="UP000471501"/>
    </source>
</evidence>
<gene>
    <name evidence="3" type="ORF">GON26_09920</name>
</gene>
<comment type="caution">
    <text evidence="3">The sequence shown here is derived from an EMBL/GenBank/DDBJ whole genome shotgun (WGS) entry which is preliminary data.</text>
</comment>
<dbReference type="Proteomes" id="UP000471501">
    <property type="component" value="Unassembled WGS sequence"/>
</dbReference>
<evidence type="ECO:0000259" key="1">
    <source>
        <dbReference type="Pfam" id="PF06250"/>
    </source>
</evidence>
<dbReference type="InterPro" id="IPR011856">
    <property type="entry name" value="tRNA_endonuc-like_dom_sf"/>
</dbReference>
<dbReference type="PANTHER" id="PTHR30547:SF5">
    <property type="entry name" value="NUCLEASE YHCG-RELATED"/>
    <property type="match status" value="1"/>
</dbReference>
<dbReference type="GO" id="GO:0003676">
    <property type="term" value="F:nucleic acid binding"/>
    <property type="evidence" value="ECO:0007669"/>
    <property type="project" value="InterPro"/>
</dbReference>
<dbReference type="Pfam" id="PF17761">
    <property type="entry name" value="DUF1016_N"/>
    <property type="match status" value="1"/>
</dbReference>
<feature type="domain" description="YhcG N-terminal" evidence="2">
    <location>
        <begin position="17"/>
        <end position="152"/>
    </location>
</feature>
<proteinExistence type="predicted"/>
<name>A0A6I4NJV5_9FLAO</name>
<dbReference type="InterPro" id="IPR041527">
    <property type="entry name" value="YhcG_N"/>
</dbReference>
<dbReference type="AlphaFoldDB" id="A0A6I4NJV5"/>
<dbReference type="RefSeq" id="WP_160374645.1">
    <property type="nucleotide sequence ID" value="NZ_WSTB01000004.1"/>
</dbReference>
<organism evidence="3 4">
    <name type="scientific">Flavobacterium hydrocarbonoxydans</name>
    <dbReference type="NCBI Taxonomy" id="2683249"/>
    <lineage>
        <taxon>Bacteria</taxon>
        <taxon>Pseudomonadati</taxon>
        <taxon>Bacteroidota</taxon>
        <taxon>Flavobacteriia</taxon>
        <taxon>Flavobacteriales</taxon>
        <taxon>Flavobacteriaceae</taxon>
        <taxon>Flavobacterium</taxon>
    </lineage>
</organism>
<reference evidence="3 4" key="1">
    <citation type="submission" date="2019-12" db="EMBL/GenBank/DDBJ databases">
        <authorList>
            <person name="Kim Y.S."/>
        </authorList>
    </citation>
    <scope>NUCLEOTIDE SEQUENCE [LARGE SCALE GENOMIC DNA]</scope>
    <source>
        <strain evidence="3 4">GA093</strain>
    </source>
</reference>
<evidence type="ECO:0000313" key="3">
    <source>
        <dbReference type="EMBL" id="MWB94680.1"/>
    </source>
</evidence>
<dbReference type="Pfam" id="PF06250">
    <property type="entry name" value="YhcG_C"/>
    <property type="match status" value="1"/>
</dbReference>
<evidence type="ECO:0000259" key="2">
    <source>
        <dbReference type="Pfam" id="PF17761"/>
    </source>
</evidence>
<dbReference type="EMBL" id="WSTB01000004">
    <property type="protein sequence ID" value="MWB94680.1"/>
    <property type="molecule type" value="Genomic_DNA"/>
</dbReference>
<feature type="domain" description="YhcG PDDEXK nuclease" evidence="1">
    <location>
        <begin position="181"/>
        <end position="326"/>
    </location>
</feature>
<sequence>MSDSLDTNDKPELLNSIIGLIDQTRHFVAKTVNQELTLLYWKIGKNINDEILKNDRADYGKRLIKNLSEELSIRYGTGFNKRNLHSFIKLNSVIQDLTIVHTVCAQLSWSHIRTLIYIDNNIKREFYIQMSIHERWSVRTLQERIDSMLFERTAISKKPEETIAKDLEILKNEKQISPDLAFRDPYFLDFLGLHDSYSEKDLESSILAQLQHFITEMGSKFAFLARQKRITVDDEDLYIDLLFYHRGLRRLVAIDLKLGKFKAAYKGQMELYLRWLEKNEQKEGENKPIGLILCSEKSPEQINYLMLDNDEQIKVSANLTQLPEKKIIARKTRKSHCYSRK</sequence>